<organism evidence="4 5">
    <name type="scientific">Pseudonocardia humida</name>
    <dbReference type="NCBI Taxonomy" id="2800819"/>
    <lineage>
        <taxon>Bacteria</taxon>
        <taxon>Bacillati</taxon>
        <taxon>Actinomycetota</taxon>
        <taxon>Actinomycetes</taxon>
        <taxon>Pseudonocardiales</taxon>
        <taxon>Pseudonocardiaceae</taxon>
        <taxon>Pseudonocardia</taxon>
    </lineage>
</organism>
<evidence type="ECO:0000313" key="4">
    <source>
        <dbReference type="EMBL" id="MCO1657681.1"/>
    </source>
</evidence>
<keyword evidence="2" id="KW-0472">Membrane</keyword>
<proteinExistence type="predicted"/>
<dbReference type="Proteomes" id="UP001165283">
    <property type="component" value="Unassembled WGS sequence"/>
</dbReference>
<protein>
    <submittedName>
        <fullName evidence="4">DMT family transporter</fullName>
    </submittedName>
</protein>
<feature type="chain" id="PRO_5046584884" evidence="3">
    <location>
        <begin position="21"/>
        <end position="294"/>
    </location>
</feature>
<keyword evidence="3" id="KW-0732">Signal</keyword>
<dbReference type="NCBIfam" id="NF038012">
    <property type="entry name" value="DMT_1"/>
    <property type="match status" value="1"/>
</dbReference>
<feature type="transmembrane region" description="Helical" evidence="2">
    <location>
        <begin position="102"/>
        <end position="120"/>
    </location>
</feature>
<dbReference type="EMBL" id="JAGSOV010000045">
    <property type="protein sequence ID" value="MCO1657681.1"/>
    <property type="molecule type" value="Genomic_DNA"/>
</dbReference>
<dbReference type="PANTHER" id="PTHR40761:SF1">
    <property type="entry name" value="CONSERVED INTEGRAL MEMBRANE ALANINE VALINE AND LEUCINE RICH PROTEIN-RELATED"/>
    <property type="match status" value="1"/>
</dbReference>
<evidence type="ECO:0000256" key="1">
    <source>
        <dbReference type="SAM" id="MobiDB-lite"/>
    </source>
</evidence>
<gene>
    <name evidence="4" type="ORF">KDL28_21710</name>
</gene>
<evidence type="ECO:0000256" key="3">
    <source>
        <dbReference type="SAM" id="SignalP"/>
    </source>
</evidence>
<feature type="transmembrane region" description="Helical" evidence="2">
    <location>
        <begin position="72"/>
        <end position="90"/>
    </location>
</feature>
<accession>A0ABT1A405</accession>
<feature type="transmembrane region" description="Helical" evidence="2">
    <location>
        <begin position="249"/>
        <end position="268"/>
    </location>
</feature>
<sequence length="294" mass="29469">MHPALAVVLALASAACYALSAVLQHHEASRQPESGVATLMIALMHRKGWWAAQTATILGALLHLAALGAGPLVLVQPIGVTALALALPVGARIGRTPVTRRAWIGALCVVVGLPGVLTAIPHQPGTGRIFASFPTVACVVAVIVATATLCALRIRRTDPLWAAILLAGAAALCFGTTSAAVKALWLQMGSPTVVAIGLIAAPLGVVLAQHAYQDGGLGAPLAVQTLADPVTAVAIGVLSLGEQLAGTPVRIAFGLLGFAVTVAGVVLLSSRIPSEDHTHGPRPVASPAAAGADG</sequence>
<feature type="transmembrane region" description="Helical" evidence="2">
    <location>
        <begin position="160"/>
        <end position="181"/>
    </location>
</feature>
<keyword evidence="2" id="KW-0812">Transmembrane</keyword>
<feature type="signal peptide" evidence="3">
    <location>
        <begin position="1"/>
        <end position="20"/>
    </location>
</feature>
<keyword evidence="2" id="KW-1133">Transmembrane helix</keyword>
<keyword evidence="5" id="KW-1185">Reference proteome</keyword>
<comment type="caution">
    <text evidence="4">The sequence shown here is derived from an EMBL/GenBank/DDBJ whole genome shotgun (WGS) entry which is preliminary data.</text>
</comment>
<feature type="transmembrane region" description="Helical" evidence="2">
    <location>
        <begin position="48"/>
        <end position="65"/>
    </location>
</feature>
<evidence type="ECO:0000256" key="2">
    <source>
        <dbReference type="SAM" id="Phobius"/>
    </source>
</evidence>
<feature type="transmembrane region" description="Helical" evidence="2">
    <location>
        <begin position="193"/>
        <end position="212"/>
    </location>
</feature>
<dbReference type="PANTHER" id="PTHR40761">
    <property type="entry name" value="CONSERVED INTEGRAL MEMBRANE ALANINE VALINE AND LEUCINE RICH PROTEIN-RELATED"/>
    <property type="match status" value="1"/>
</dbReference>
<dbReference type="RefSeq" id="WP_252441332.1">
    <property type="nucleotide sequence ID" value="NZ_JAGSOV010000045.1"/>
</dbReference>
<reference evidence="4" key="1">
    <citation type="submission" date="2021-04" db="EMBL/GenBank/DDBJ databases">
        <title>Pseudonocardia sp. nov., isolated from sandy soil of mangrove forest.</title>
        <authorList>
            <person name="Zan Z."/>
            <person name="Huang R."/>
            <person name="Liu W."/>
        </authorList>
    </citation>
    <scope>NUCLEOTIDE SEQUENCE</scope>
    <source>
        <strain evidence="4">S2-4</strain>
    </source>
</reference>
<feature type="transmembrane region" description="Helical" evidence="2">
    <location>
        <begin position="132"/>
        <end position="154"/>
    </location>
</feature>
<feature type="region of interest" description="Disordered" evidence="1">
    <location>
        <begin position="275"/>
        <end position="294"/>
    </location>
</feature>
<evidence type="ECO:0000313" key="5">
    <source>
        <dbReference type="Proteomes" id="UP001165283"/>
    </source>
</evidence>
<name>A0ABT1A405_9PSEU</name>